<dbReference type="PANTHER" id="PTHR35038">
    <property type="entry name" value="DISSIMILATORY SULFITE REDUCTASE SIRA"/>
    <property type="match status" value="1"/>
</dbReference>
<dbReference type="GO" id="GO:0016491">
    <property type="term" value="F:oxidoreductase activity"/>
    <property type="evidence" value="ECO:0007669"/>
    <property type="project" value="TreeGrafter"/>
</dbReference>
<evidence type="ECO:0000256" key="1">
    <source>
        <dbReference type="ARBA" id="ARBA00022729"/>
    </source>
</evidence>
<proteinExistence type="predicted"/>
<dbReference type="Proteomes" id="UP000250744">
    <property type="component" value="Unassembled WGS sequence"/>
</dbReference>
<dbReference type="OrthoDB" id="9788513at2"/>
<name>A0A364NQR9_9GAMM</name>
<keyword evidence="1" id="KW-0732">Signal</keyword>
<dbReference type="InterPro" id="IPR024673">
    <property type="entry name" value="Octahem_Cyt_c"/>
</dbReference>
<dbReference type="Gene3D" id="1.10.1130.10">
    <property type="entry name" value="Flavocytochrome C3, Chain A"/>
    <property type="match status" value="2"/>
</dbReference>
<sequence length="517" mass="56734">MLCSVLSLSTQASTADHSQFEVLKGPFSSGQEVTAACLSCHTEAAHQVMQTRHWTWEYENPLTGEVLGKKTMLNGFCIGDRSNEAFCHSCHIGYGWQDNTFDFNEPTNIDCLACHNTGEYKKIAGMAGHPSYERQEWPKGSGKFIEAIDLIGVAQQIGSTSRETCGSCHFYGGGGDGVKHGDLDSSLVHPSRELDVHMASDGLNFSCSDCHQTDKHQVPGSRISMAAAPSGGAMMRGQHPSEYQNPASCQSCHGNDPHKGDLMHSSRLNQHADIIACQTCHIPAFSRGGVPTRMGWDWSVAGKLTEEGKPFFTYDEEGNITYDSRKGSFNLGQNVEPVYQWFNGDVSYIQPDSQIDPSDRVAINRFLGEPGSADARIWPFKRFEGRQPYDTELKTLLVPQVAIPNDTSFWYNFDWDKALLAGAESSGRPFSGHYDFVDTQMDWPITHMVAPKEQALDCASCHTSEGRLAGVKGIWMPGHHRQSLLDQAGFLLAGLILLGAAGHGSMRFVTRNKKSGG</sequence>
<reference evidence="2 3" key="1">
    <citation type="submission" date="2018-06" db="EMBL/GenBank/DDBJ databases">
        <title>Nitrincola tibetense sp. nov., isolated from Lake XuguoCo on Tibetan Plateau.</title>
        <authorList>
            <person name="Xing P."/>
        </authorList>
    </citation>
    <scope>NUCLEOTIDE SEQUENCE [LARGE SCALE GENOMIC DNA]</scope>
    <source>
        <strain evidence="3">xg18</strain>
    </source>
</reference>
<organism evidence="2 3">
    <name type="scientific">Nitrincola tibetensis</name>
    <dbReference type="NCBI Taxonomy" id="2219697"/>
    <lineage>
        <taxon>Bacteria</taxon>
        <taxon>Pseudomonadati</taxon>
        <taxon>Pseudomonadota</taxon>
        <taxon>Gammaproteobacteria</taxon>
        <taxon>Oceanospirillales</taxon>
        <taxon>Oceanospirillaceae</taxon>
        <taxon>Nitrincola</taxon>
    </lineage>
</organism>
<dbReference type="SUPFAM" id="SSF48695">
    <property type="entry name" value="Multiheme cytochromes"/>
    <property type="match status" value="1"/>
</dbReference>
<comment type="caution">
    <text evidence="2">The sequence shown here is derived from an EMBL/GenBank/DDBJ whole genome shotgun (WGS) entry which is preliminary data.</text>
</comment>
<protein>
    <submittedName>
        <fullName evidence="2">Cytochrome C</fullName>
    </submittedName>
</protein>
<gene>
    <name evidence="2" type="ORF">DN062_04180</name>
</gene>
<dbReference type="PANTHER" id="PTHR35038:SF5">
    <property type="entry name" value="CYTOCHROME C-TYPE PROTEIN NRFB"/>
    <property type="match status" value="1"/>
</dbReference>
<evidence type="ECO:0000313" key="3">
    <source>
        <dbReference type="Proteomes" id="UP000250744"/>
    </source>
</evidence>
<dbReference type="Pfam" id="PF11783">
    <property type="entry name" value="Cytochrome_cB"/>
    <property type="match status" value="1"/>
</dbReference>
<dbReference type="PIRSF" id="PIRSF039014">
    <property type="entry name" value="OTR_cyc"/>
    <property type="match status" value="1"/>
</dbReference>
<accession>A0A364NQR9</accession>
<dbReference type="NCBIfam" id="TIGR04315">
    <property type="entry name" value="octaheme_Shew"/>
    <property type="match status" value="1"/>
</dbReference>
<keyword evidence="3" id="KW-1185">Reference proteome</keyword>
<dbReference type="EMBL" id="QKRX01000002">
    <property type="protein sequence ID" value="RAU19459.1"/>
    <property type="molecule type" value="Genomic_DNA"/>
</dbReference>
<dbReference type="InterPro" id="IPR036280">
    <property type="entry name" value="Multihaem_cyt_sf"/>
</dbReference>
<dbReference type="AlphaFoldDB" id="A0A364NQR9"/>
<evidence type="ECO:0000313" key="2">
    <source>
        <dbReference type="EMBL" id="RAU19459.1"/>
    </source>
</evidence>
<dbReference type="InterPro" id="IPR051829">
    <property type="entry name" value="Multiheme_Cytochr_ET"/>
</dbReference>